<comment type="caution">
    <text evidence="3">The sequence shown here is derived from an EMBL/GenBank/DDBJ whole genome shotgun (WGS) entry which is preliminary data.</text>
</comment>
<keyword evidence="4" id="KW-1185">Reference proteome</keyword>
<protein>
    <submittedName>
        <fullName evidence="3">Putative dehydrogenase</fullName>
    </submittedName>
</protein>
<dbReference type="KEGG" id="salo:EF888_14955"/>
<proteinExistence type="predicted"/>
<reference evidence="3 4" key="1">
    <citation type="submission" date="2018-05" db="EMBL/GenBank/DDBJ databases">
        <title>Genomic Encyclopedia of Type Strains, Phase IV (KMG-IV): sequencing the most valuable type-strain genomes for metagenomic binning, comparative biology and taxonomic classification.</title>
        <authorList>
            <person name="Goeker M."/>
        </authorList>
    </citation>
    <scope>NUCLEOTIDE SEQUENCE [LARGE SCALE GENOMIC DNA]</scope>
    <source>
        <strain evidence="3 4">DSM 103371</strain>
    </source>
</reference>
<dbReference type="Proteomes" id="UP000245390">
    <property type="component" value="Unassembled WGS sequence"/>
</dbReference>
<dbReference type="InterPro" id="IPR052515">
    <property type="entry name" value="Gfo/Idh/MocA_Oxidoreductase"/>
</dbReference>
<dbReference type="AlphaFoldDB" id="A0A316GDH9"/>
<dbReference type="Pfam" id="PF01408">
    <property type="entry name" value="GFO_IDH_MocA"/>
    <property type="match status" value="1"/>
</dbReference>
<sequence>MKVLFTGASHWHLPLFSAPLRRVEGARLVAVTDPDPARAREIAAREGCAWAATPEEAIAQDRPDLAFVLGRHADMAAAAHAMIDANIPFVIEKPAGLTLGEVEGLADAAAAKGLFAAVPFVIRSSGFMAAVRELLVDEPALYAGFRFNAGLPQRYRDAGCGWMLSRALSGGGVLTNLGVHFLDLMAEIFPDAAPEAASANFASLSGEGDIEDYAAATFHFGRGIGLVETGYLYPAPTGVFDLHFSVRTAGHYIAATGPGVIEITDLDGRQERRAATVTNMEEYPAFVAEVVRRVRDGLPPVAGLADMVRVMGMMNAAYRAGGIDRGQ</sequence>
<evidence type="ECO:0000313" key="4">
    <source>
        <dbReference type="Proteomes" id="UP000245390"/>
    </source>
</evidence>
<dbReference type="Pfam" id="PF22725">
    <property type="entry name" value="GFO_IDH_MocA_C3"/>
    <property type="match status" value="1"/>
</dbReference>
<dbReference type="InterPro" id="IPR055170">
    <property type="entry name" value="GFO_IDH_MocA-like_dom"/>
</dbReference>
<dbReference type="PANTHER" id="PTHR43249">
    <property type="entry name" value="UDP-N-ACETYL-2-AMINO-2-DEOXY-D-GLUCURONATE OXIDASE"/>
    <property type="match status" value="1"/>
</dbReference>
<dbReference type="OrthoDB" id="9792935at2"/>
<dbReference type="RefSeq" id="WP_109761202.1">
    <property type="nucleotide sequence ID" value="NZ_CP034588.1"/>
</dbReference>
<gene>
    <name evidence="3" type="ORF">C8D95_1164</name>
</gene>
<evidence type="ECO:0000259" key="1">
    <source>
        <dbReference type="Pfam" id="PF01408"/>
    </source>
</evidence>
<name>A0A316GDH9_9RHOB</name>
<organism evidence="3 4">
    <name type="scientific">Silicimonas algicola</name>
    <dbReference type="NCBI Taxonomy" id="1826607"/>
    <lineage>
        <taxon>Bacteria</taxon>
        <taxon>Pseudomonadati</taxon>
        <taxon>Pseudomonadota</taxon>
        <taxon>Alphaproteobacteria</taxon>
        <taxon>Rhodobacterales</taxon>
        <taxon>Paracoccaceae</taxon>
    </lineage>
</organism>
<dbReference type="EMBL" id="QGGV01000016">
    <property type="protein sequence ID" value="PWK52707.1"/>
    <property type="molecule type" value="Genomic_DNA"/>
</dbReference>
<evidence type="ECO:0000259" key="2">
    <source>
        <dbReference type="Pfam" id="PF22725"/>
    </source>
</evidence>
<dbReference type="SUPFAM" id="SSF55347">
    <property type="entry name" value="Glyceraldehyde-3-phosphate dehydrogenase-like, C-terminal domain"/>
    <property type="match status" value="1"/>
</dbReference>
<dbReference type="PANTHER" id="PTHR43249:SF1">
    <property type="entry name" value="D-GLUCOSIDE 3-DEHYDROGENASE"/>
    <property type="match status" value="1"/>
</dbReference>
<dbReference type="SUPFAM" id="SSF51735">
    <property type="entry name" value="NAD(P)-binding Rossmann-fold domains"/>
    <property type="match status" value="1"/>
</dbReference>
<dbReference type="InterPro" id="IPR036291">
    <property type="entry name" value="NAD(P)-bd_dom_sf"/>
</dbReference>
<dbReference type="Gene3D" id="3.30.360.10">
    <property type="entry name" value="Dihydrodipicolinate Reductase, domain 2"/>
    <property type="match status" value="1"/>
</dbReference>
<dbReference type="InterPro" id="IPR000683">
    <property type="entry name" value="Gfo/Idh/MocA-like_OxRdtase_N"/>
</dbReference>
<feature type="domain" description="Gfo/Idh/MocA-like oxidoreductase N-terminal" evidence="1">
    <location>
        <begin position="19"/>
        <end position="118"/>
    </location>
</feature>
<feature type="domain" description="GFO/IDH/MocA-like oxidoreductase" evidence="2">
    <location>
        <begin position="158"/>
        <end position="236"/>
    </location>
</feature>
<evidence type="ECO:0000313" key="3">
    <source>
        <dbReference type="EMBL" id="PWK52707.1"/>
    </source>
</evidence>
<accession>A0A316GDH9</accession>
<dbReference type="Gene3D" id="3.40.50.720">
    <property type="entry name" value="NAD(P)-binding Rossmann-like Domain"/>
    <property type="match status" value="1"/>
</dbReference>
<dbReference type="GO" id="GO:0000166">
    <property type="term" value="F:nucleotide binding"/>
    <property type="evidence" value="ECO:0007669"/>
    <property type="project" value="InterPro"/>
</dbReference>